<protein>
    <submittedName>
        <fullName evidence="2">Uncharacterized protein</fullName>
    </submittedName>
</protein>
<dbReference type="Proteomes" id="UP000285084">
    <property type="component" value="Unassembled WGS sequence"/>
</dbReference>
<comment type="caution">
    <text evidence="2">The sequence shown here is derived from an EMBL/GenBank/DDBJ whole genome shotgun (WGS) entry which is preliminary data.</text>
</comment>
<organism evidence="2 3">
    <name type="scientific">Fusarium oxysporum</name>
    <name type="common">Fusarium vascular wilt</name>
    <dbReference type="NCBI Taxonomy" id="5507"/>
    <lineage>
        <taxon>Eukaryota</taxon>
        <taxon>Fungi</taxon>
        <taxon>Dikarya</taxon>
        <taxon>Ascomycota</taxon>
        <taxon>Pezizomycotina</taxon>
        <taxon>Sordariomycetes</taxon>
        <taxon>Hypocreomycetidae</taxon>
        <taxon>Hypocreales</taxon>
        <taxon>Nectriaceae</taxon>
        <taxon>Fusarium</taxon>
        <taxon>Fusarium oxysporum species complex</taxon>
    </lineage>
</organism>
<feature type="compositionally biased region" description="Basic and acidic residues" evidence="1">
    <location>
        <begin position="1"/>
        <end position="25"/>
    </location>
</feature>
<reference evidence="2 3" key="1">
    <citation type="journal article" date="2018" name="Sci. Rep.">
        <title>Characterisation of pathogen-specific regions and novel effector candidates in Fusarium oxysporum f. sp. cepae.</title>
        <authorList>
            <person name="Armitage A.D."/>
            <person name="Taylor A."/>
            <person name="Sobczyk M.K."/>
            <person name="Baxter L."/>
            <person name="Greenfield B.P."/>
            <person name="Bates H.J."/>
            <person name="Wilson F."/>
            <person name="Jackson A.C."/>
            <person name="Ott S."/>
            <person name="Harrison R.J."/>
            <person name="Clarkson J.P."/>
        </authorList>
    </citation>
    <scope>NUCLEOTIDE SEQUENCE [LARGE SCALE GENOMIC DNA]</scope>
    <source>
        <strain evidence="2 3">Fo_A13</strain>
    </source>
</reference>
<evidence type="ECO:0000256" key="1">
    <source>
        <dbReference type="SAM" id="MobiDB-lite"/>
    </source>
</evidence>
<feature type="region of interest" description="Disordered" evidence="1">
    <location>
        <begin position="1"/>
        <end position="31"/>
    </location>
</feature>
<sequence>MDPDTSRRGHDTFNPLDCKDPKDTTRGPIAF</sequence>
<proteinExistence type="predicted"/>
<dbReference type="EMBL" id="MRCX01000297">
    <property type="protein sequence ID" value="RKK66390.1"/>
    <property type="molecule type" value="Genomic_DNA"/>
</dbReference>
<evidence type="ECO:0000313" key="3">
    <source>
        <dbReference type="Proteomes" id="UP000285084"/>
    </source>
</evidence>
<dbReference type="AlphaFoldDB" id="A0A420MEA0"/>
<accession>A0A420MEA0</accession>
<gene>
    <name evidence="2" type="ORF">BFJ69_g15441</name>
</gene>
<name>A0A420MEA0_FUSOX</name>
<evidence type="ECO:0000313" key="2">
    <source>
        <dbReference type="EMBL" id="RKK66390.1"/>
    </source>
</evidence>